<evidence type="ECO:0000256" key="1">
    <source>
        <dbReference type="ARBA" id="ARBA00005532"/>
    </source>
</evidence>
<dbReference type="SUPFAM" id="SSF46934">
    <property type="entry name" value="UBA-like"/>
    <property type="match status" value="1"/>
</dbReference>
<dbReference type="Pfam" id="PF00889">
    <property type="entry name" value="EF_TS"/>
    <property type="match status" value="1"/>
</dbReference>
<dbReference type="GO" id="GO:0003746">
    <property type="term" value="F:translation elongation factor activity"/>
    <property type="evidence" value="ECO:0007669"/>
    <property type="project" value="UniProtKB-UniRule"/>
</dbReference>
<dbReference type="NCBIfam" id="TIGR00116">
    <property type="entry name" value="tsf"/>
    <property type="match status" value="1"/>
</dbReference>
<keyword evidence="4 5" id="KW-0648">Protein biosynthesis</keyword>
<organism evidence="7 8">
    <name type="scientific">Stratiformator vulcanicus</name>
    <dbReference type="NCBI Taxonomy" id="2527980"/>
    <lineage>
        <taxon>Bacteria</taxon>
        <taxon>Pseudomonadati</taxon>
        <taxon>Planctomycetota</taxon>
        <taxon>Planctomycetia</taxon>
        <taxon>Planctomycetales</taxon>
        <taxon>Planctomycetaceae</taxon>
        <taxon>Stratiformator</taxon>
    </lineage>
</organism>
<name>A0A517QX29_9PLAN</name>
<dbReference type="GO" id="GO:0005737">
    <property type="term" value="C:cytoplasm"/>
    <property type="evidence" value="ECO:0007669"/>
    <property type="project" value="UniProtKB-SubCell"/>
</dbReference>
<dbReference type="KEGG" id="svp:Pan189_05090"/>
<keyword evidence="8" id="KW-1185">Reference proteome</keyword>
<dbReference type="SUPFAM" id="SSF54713">
    <property type="entry name" value="Elongation factor Ts (EF-Ts), dimerisation domain"/>
    <property type="match status" value="2"/>
</dbReference>
<evidence type="ECO:0000259" key="6">
    <source>
        <dbReference type="Pfam" id="PF00889"/>
    </source>
</evidence>
<dbReference type="Proteomes" id="UP000317318">
    <property type="component" value="Chromosome"/>
</dbReference>
<proteinExistence type="inferred from homology"/>
<dbReference type="HAMAP" id="MF_00050">
    <property type="entry name" value="EF_Ts"/>
    <property type="match status" value="1"/>
</dbReference>
<dbReference type="InterPro" id="IPR001816">
    <property type="entry name" value="Transl_elong_EFTs/EF1B"/>
</dbReference>
<evidence type="ECO:0000256" key="2">
    <source>
        <dbReference type="ARBA" id="ARBA00016956"/>
    </source>
</evidence>
<comment type="similarity">
    <text evidence="1 5">Belongs to the EF-Ts family.</text>
</comment>
<dbReference type="RefSeq" id="WP_145362379.1">
    <property type="nucleotide sequence ID" value="NZ_CP036268.1"/>
</dbReference>
<dbReference type="FunFam" id="1.10.286.20:FF:000001">
    <property type="entry name" value="Elongation factor Ts"/>
    <property type="match status" value="1"/>
</dbReference>
<dbReference type="PANTHER" id="PTHR11741:SF0">
    <property type="entry name" value="ELONGATION FACTOR TS, MITOCHONDRIAL"/>
    <property type="match status" value="1"/>
</dbReference>
<dbReference type="AlphaFoldDB" id="A0A517QX29"/>
<dbReference type="Gene3D" id="3.30.479.20">
    <property type="entry name" value="Elongation factor Ts, dimerisation domain"/>
    <property type="match status" value="2"/>
</dbReference>
<comment type="subcellular location">
    <subcellularLocation>
        <location evidence="5">Cytoplasm</location>
    </subcellularLocation>
</comment>
<dbReference type="EMBL" id="CP036268">
    <property type="protein sequence ID" value="QDT36154.1"/>
    <property type="molecule type" value="Genomic_DNA"/>
</dbReference>
<dbReference type="InterPro" id="IPR014039">
    <property type="entry name" value="Transl_elong_EFTs/EF1B_dimer"/>
</dbReference>
<feature type="domain" description="Translation elongation factor EFTs/EF1B dimerisation" evidence="6">
    <location>
        <begin position="73"/>
        <end position="277"/>
    </location>
</feature>
<keyword evidence="3 5" id="KW-0251">Elongation factor</keyword>
<sequence length="278" mass="30510">MAEITAAAVRQLRERTDLPMMECKKALVASDGDEEQAMEWLRERSKGKLADRAGNVTAEGRIFQHVADDLSSAAMVEIQCESEPVSGSEHLVGFGELCLKQVVEGPGADTPEELLGQQAPDGSGKTLQELFDEMSGKIREKIVVQNVCKLEGPVAGYVHHNHKVGVLFQAEGDSPDEQVMRDVAMHIAALRPKCTHAEDLPEEEVKAERERLSEEARATGKPENIIEKIVDGRMKAFYVEAGVLVFQPFAKDDSKTVKQALAEKGLKAKSFKLWTIGT</sequence>
<dbReference type="OrthoDB" id="9808348at2"/>
<reference evidence="7 8" key="1">
    <citation type="submission" date="2019-02" db="EMBL/GenBank/DDBJ databases">
        <title>Deep-cultivation of Planctomycetes and their phenomic and genomic characterization uncovers novel biology.</title>
        <authorList>
            <person name="Wiegand S."/>
            <person name="Jogler M."/>
            <person name="Boedeker C."/>
            <person name="Pinto D."/>
            <person name="Vollmers J."/>
            <person name="Rivas-Marin E."/>
            <person name="Kohn T."/>
            <person name="Peeters S.H."/>
            <person name="Heuer A."/>
            <person name="Rast P."/>
            <person name="Oberbeckmann S."/>
            <person name="Bunk B."/>
            <person name="Jeske O."/>
            <person name="Meyerdierks A."/>
            <person name="Storesund J.E."/>
            <person name="Kallscheuer N."/>
            <person name="Luecker S."/>
            <person name="Lage O.M."/>
            <person name="Pohl T."/>
            <person name="Merkel B.J."/>
            <person name="Hornburger P."/>
            <person name="Mueller R.-W."/>
            <person name="Bruemmer F."/>
            <person name="Labrenz M."/>
            <person name="Spormann A.M."/>
            <person name="Op den Camp H."/>
            <person name="Overmann J."/>
            <person name="Amann R."/>
            <person name="Jetten M.S.M."/>
            <person name="Mascher T."/>
            <person name="Medema M.H."/>
            <person name="Devos D.P."/>
            <person name="Kaster A.-K."/>
            <person name="Ovreas L."/>
            <person name="Rohde M."/>
            <person name="Galperin M.Y."/>
            <person name="Jogler C."/>
        </authorList>
    </citation>
    <scope>NUCLEOTIDE SEQUENCE [LARGE SCALE GENOMIC DNA]</scope>
    <source>
        <strain evidence="7 8">Pan189</strain>
    </source>
</reference>
<protein>
    <recommendedName>
        <fullName evidence="2 5">Elongation factor Ts</fullName>
        <shortName evidence="5">EF-Ts</shortName>
    </recommendedName>
</protein>
<evidence type="ECO:0000256" key="3">
    <source>
        <dbReference type="ARBA" id="ARBA00022768"/>
    </source>
</evidence>
<dbReference type="FunFam" id="1.10.8.10:FF:000001">
    <property type="entry name" value="Elongation factor Ts"/>
    <property type="match status" value="1"/>
</dbReference>
<dbReference type="InterPro" id="IPR036402">
    <property type="entry name" value="EF-Ts_dimer_sf"/>
</dbReference>
<dbReference type="PANTHER" id="PTHR11741">
    <property type="entry name" value="ELONGATION FACTOR TS"/>
    <property type="match status" value="1"/>
</dbReference>
<comment type="function">
    <text evidence="5">Associates with the EF-Tu.GDP complex and induces the exchange of GDP to GTP. It remains bound to the aminoacyl-tRNA.EF-Tu.GTP complex up to the GTP hydrolysis stage on the ribosome.</text>
</comment>
<keyword evidence="5" id="KW-0963">Cytoplasm</keyword>
<dbReference type="InterPro" id="IPR009060">
    <property type="entry name" value="UBA-like_sf"/>
</dbReference>
<dbReference type="Gene3D" id="1.10.8.10">
    <property type="entry name" value="DNA helicase RuvA subunit, C-terminal domain"/>
    <property type="match status" value="1"/>
</dbReference>
<dbReference type="CDD" id="cd14275">
    <property type="entry name" value="UBA_EF-Ts"/>
    <property type="match status" value="1"/>
</dbReference>
<accession>A0A517QX29</accession>
<evidence type="ECO:0000256" key="4">
    <source>
        <dbReference type="ARBA" id="ARBA00022917"/>
    </source>
</evidence>
<evidence type="ECO:0000313" key="7">
    <source>
        <dbReference type="EMBL" id="QDT36154.1"/>
    </source>
</evidence>
<evidence type="ECO:0000256" key="5">
    <source>
        <dbReference type="HAMAP-Rule" id="MF_00050"/>
    </source>
</evidence>
<dbReference type="Gene3D" id="1.10.286.20">
    <property type="match status" value="1"/>
</dbReference>
<evidence type="ECO:0000313" key="8">
    <source>
        <dbReference type="Proteomes" id="UP000317318"/>
    </source>
</evidence>
<gene>
    <name evidence="5 7" type="primary">tsf</name>
    <name evidence="7" type="ORF">Pan189_05090</name>
</gene>
<comment type="caution">
    <text evidence="5">Lacks conserved residue(s) required for the propagation of feature annotation.</text>
</comment>